<dbReference type="RefSeq" id="WP_119485326.1">
    <property type="nucleotide sequence ID" value="NZ_QYJN01000004.1"/>
</dbReference>
<sequence>MLSKYWKVFMISAAIINLISIKGFPMAIGALYLPILFKIIKLQINLSKGLVEQVNASSFVKSNQTGIIISVLCCIIVTVVLFKPLGTFYNSLDGLLGVLIMISPITIIIGAILLILTAVGVIQAAKAHYKDVQIVKESK</sequence>
<gene>
    <name evidence="2" type="ORF">BUZ14_07830</name>
</gene>
<proteinExistence type="predicted"/>
<dbReference type="OrthoDB" id="2406185at2"/>
<keyword evidence="1" id="KW-0472">Membrane</keyword>
<dbReference type="Proteomes" id="UP000265541">
    <property type="component" value="Unassembled WGS sequence"/>
</dbReference>
<reference evidence="2 3" key="1">
    <citation type="journal article" date="2016" name="Front. Microbiol.">
        <title>Comprehensive Phylogenetic Analysis of Bovine Non-aureus Staphylococci Species Based on Whole-Genome Sequencing.</title>
        <authorList>
            <person name="Naushad S."/>
            <person name="Barkema H.W."/>
            <person name="Luby C."/>
            <person name="Condas L.A."/>
            <person name="Nobrega D.B."/>
            <person name="Carson D.A."/>
            <person name="De Buck J."/>
        </authorList>
    </citation>
    <scope>NUCLEOTIDE SEQUENCE [LARGE SCALE GENOMIC DNA]</scope>
    <source>
        <strain evidence="2 3">SNUC 4781</strain>
    </source>
</reference>
<comment type="caution">
    <text evidence="2">The sequence shown here is derived from an EMBL/GenBank/DDBJ whole genome shotgun (WGS) entry which is preliminary data.</text>
</comment>
<keyword evidence="1" id="KW-0812">Transmembrane</keyword>
<keyword evidence="1" id="KW-1133">Transmembrane helix</keyword>
<evidence type="ECO:0000313" key="3">
    <source>
        <dbReference type="Proteomes" id="UP000265541"/>
    </source>
</evidence>
<dbReference type="EMBL" id="QYJN01000004">
    <property type="protein sequence ID" value="RIP33957.1"/>
    <property type="molecule type" value="Genomic_DNA"/>
</dbReference>
<dbReference type="AlphaFoldDB" id="A0A3A0VIS9"/>
<feature type="transmembrane region" description="Helical" evidence="1">
    <location>
        <begin position="6"/>
        <end position="33"/>
    </location>
</feature>
<evidence type="ECO:0000256" key="1">
    <source>
        <dbReference type="SAM" id="Phobius"/>
    </source>
</evidence>
<evidence type="ECO:0000313" key="2">
    <source>
        <dbReference type="EMBL" id="RIP33957.1"/>
    </source>
</evidence>
<organism evidence="2 3">
    <name type="scientific">Staphylococcus gallinarum</name>
    <dbReference type="NCBI Taxonomy" id="1293"/>
    <lineage>
        <taxon>Bacteria</taxon>
        <taxon>Bacillati</taxon>
        <taxon>Bacillota</taxon>
        <taxon>Bacilli</taxon>
        <taxon>Bacillales</taxon>
        <taxon>Staphylococcaceae</taxon>
        <taxon>Staphylococcus</taxon>
    </lineage>
</organism>
<feature type="transmembrane region" description="Helical" evidence="1">
    <location>
        <begin position="67"/>
        <end position="89"/>
    </location>
</feature>
<accession>A0A3A0VIS9</accession>
<protein>
    <submittedName>
        <fullName evidence="2">Uncharacterized protein</fullName>
    </submittedName>
</protein>
<name>A0A3A0VIS9_STAGA</name>
<feature type="transmembrane region" description="Helical" evidence="1">
    <location>
        <begin position="95"/>
        <end position="122"/>
    </location>
</feature>